<protein>
    <submittedName>
        <fullName evidence="1">Uncharacterized protein</fullName>
    </submittedName>
</protein>
<reference evidence="1" key="1">
    <citation type="journal article" date="2021" name="Proc. Natl. Acad. Sci. U.S.A.">
        <title>A Catalog of Tens of Thousands of Viruses from Human Metagenomes Reveals Hidden Associations with Chronic Diseases.</title>
        <authorList>
            <person name="Tisza M.J."/>
            <person name="Buck C.B."/>
        </authorList>
    </citation>
    <scope>NUCLEOTIDE SEQUENCE</scope>
    <source>
        <strain evidence="1">CtCo31</strain>
    </source>
</reference>
<dbReference type="EMBL" id="BK016109">
    <property type="protein sequence ID" value="DAF95670.1"/>
    <property type="molecule type" value="Genomic_DNA"/>
</dbReference>
<name>A0A8S5UMR4_9CAUD</name>
<proteinExistence type="predicted"/>
<organism evidence="1">
    <name type="scientific">Myoviridae sp. ctCo31</name>
    <dbReference type="NCBI Taxonomy" id="2825053"/>
    <lineage>
        <taxon>Viruses</taxon>
        <taxon>Duplodnaviria</taxon>
        <taxon>Heunggongvirae</taxon>
        <taxon>Uroviricota</taxon>
        <taxon>Caudoviricetes</taxon>
    </lineage>
</organism>
<evidence type="ECO:0000313" key="1">
    <source>
        <dbReference type="EMBL" id="DAF95670.1"/>
    </source>
</evidence>
<sequence length="32" mass="3943">MFIGIIEIYTTEHTRKRLLKSKCHYNFFILII</sequence>
<accession>A0A8S5UMR4</accession>